<name>A0A6A4FC77_9STRA</name>
<sequence>MSQWHQCVGDDAAIEIGYGEATSFTYASVSGQQSS</sequence>
<reference evidence="1 2" key="1">
    <citation type="submission" date="2018-08" db="EMBL/GenBank/DDBJ databases">
        <title>Genomic investigation of the strawberry pathogen Phytophthora fragariae indicates pathogenicity is determined by transcriptional variation in three key races.</title>
        <authorList>
            <person name="Adams T.M."/>
            <person name="Armitage A.D."/>
            <person name="Sobczyk M.K."/>
            <person name="Bates H.J."/>
            <person name="Dunwell J.M."/>
            <person name="Nellist C.F."/>
            <person name="Harrison R.J."/>
        </authorList>
    </citation>
    <scope>NUCLEOTIDE SEQUENCE [LARGE SCALE GENOMIC DNA]</scope>
    <source>
        <strain evidence="1 2">SCRP333</strain>
    </source>
</reference>
<protein>
    <submittedName>
        <fullName evidence="1">Uncharacterized protein</fullName>
    </submittedName>
</protein>
<gene>
    <name evidence="1" type="ORF">PR003_g12530</name>
</gene>
<accession>A0A6A4FC77</accession>
<dbReference type="EMBL" id="QXFT01000758">
    <property type="protein sequence ID" value="KAE9336385.1"/>
    <property type="molecule type" value="Genomic_DNA"/>
</dbReference>
<evidence type="ECO:0000313" key="2">
    <source>
        <dbReference type="Proteomes" id="UP000434957"/>
    </source>
</evidence>
<evidence type="ECO:0000313" key="1">
    <source>
        <dbReference type="EMBL" id="KAE9336385.1"/>
    </source>
</evidence>
<proteinExistence type="predicted"/>
<organism evidence="1 2">
    <name type="scientific">Phytophthora rubi</name>
    <dbReference type="NCBI Taxonomy" id="129364"/>
    <lineage>
        <taxon>Eukaryota</taxon>
        <taxon>Sar</taxon>
        <taxon>Stramenopiles</taxon>
        <taxon>Oomycota</taxon>
        <taxon>Peronosporomycetes</taxon>
        <taxon>Peronosporales</taxon>
        <taxon>Peronosporaceae</taxon>
        <taxon>Phytophthora</taxon>
    </lineage>
</organism>
<comment type="caution">
    <text evidence="1">The sequence shown here is derived from an EMBL/GenBank/DDBJ whole genome shotgun (WGS) entry which is preliminary data.</text>
</comment>
<dbReference type="Proteomes" id="UP000434957">
    <property type="component" value="Unassembled WGS sequence"/>
</dbReference>
<keyword evidence="2" id="KW-1185">Reference proteome</keyword>
<dbReference type="AlphaFoldDB" id="A0A6A4FC77"/>